<keyword evidence="3" id="KW-0479">Metal-binding</keyword>
<dbReference type="EMBL" id="QDFR01000009">
    <property type="protein sequence ID" value="PVE50930.1"/>
    <property type="molecule type" value="Genomic_DNA"/>
</dbReference>
<evidence type="ECO:0000256" key="1">
    <source>
        <dbReference type="ARBA" id="ARBA00001947"/>
    </source>
</evidence>
<protein>
    <submittedName>
        <fullName evidence="9">Peptidase M24</fullName>
    </submittedName>
</protein>
<dbReference type="InterPro" id="IPR016047">
    <property type="entry name" value="M23ase_b-sheet_dom"/>
</dbReference>
<proteinExistence type="predicted"/>
<reference evidence="9 10" key="1">
    <citation type="submission" date="2018-04" db="EMBL/GenBank/DDBJ databases">
        <authorList>
            <person name="Hagen T."/>
        </authorList>
    </citation>
    <scope>NUCLEOTIDE SEQUENCE [LARGE SCALE GENOMIC DNA]</scope>
    <source>
        <strain evidence="9 10">TPD7009</strain>
    </source>
</reference>
<dbReference type="AlphaFoldDB" id="A0AA92C027"/>
<feature type="domain" description="M23ase beta-sheet core" evidence="8">
    <location>
        <begin position="507"/>
        <end position="603"/>
    </location>
</feature>
<dbReference type="GO" id="GO:0046872">
    <property type="term" value="F:metal ion binding"/>
    <property type="evidence" value="ECO:0007669"/>
    <property type="project" value="UniProtKB-KW"/>
</dbReference>
<accession>A0AA92C027</accession>
<evidence type="ECO:0000256" key="2">
    <source>
        <dbReference type="ARBA" id="ARBA00022670"/>
    </source>
</evidence>
<dbReference type="GO" id="GO:0006508">
    <property type="term" value="P:proteolysis"/>
    <property type="evidence" value="ECO:0007669"/>
    <property type="project" value="UniProtKB-KW"/>
</dbReference>
<keyword evidence="7" id="KW-0472">Membrane</keyword>
<sequence>MTADRDMIRTLGTEPPILAEGRRAPDRREISIRWLSGTFLTGITSSILMGVALFAALDGRQQLAIPAEAFARGDMEHSLSETVRRGTRLVAPNIAARPSDRSVMEVSTVIHDGDKEVVRKVPFAHVKISLAANYSTQDDYPAFDPLNIFATDDEPEAAGASKTGTIYGSEVESEVSLKSVPFPTKHSPFAYAGAMSFDEVEEAVRSNGSILTDGNEQLAALYYIDPRRFEADEDVDITAGLAARVVEQNMSVSTPQAPTVKLPEFADDVIPVRQSQTMEAALFGAGYSKEQAKQTATALASVNGTGDLQAGDVLRIGILQDDEKSDIVRASLYRKNRHVVTVAANDQKTFVAASEPPKLDAVATAFDGGNAPMTANRDLPRVYDGVYRAALAYGMNQSMVSQLIKLLASSVDFQAQLKPSDSLEAFFSVEGPDGKATEQSELLYVNAKFGDNQTRFYRFQNPDDGSIDYFDGEGKSIRQFLIRNPVPNGRMTSGFGMRRHPVLRFSRMHTGTDWAAPRGTPIIATGNGVVEKAGWASGYGNQTLIRHANGYVSSYNHQSAIAKGVVEGARVTQGQVIGYVGSTGLSTGAHLHYELIVNGTKVDAMKVRLPGGKSLSGQALARFSDERRRIDTLLNIDGKGEQVASR</sequence>
<gene>
    <name evidence="9" type="ORF">DC430_20470</name>
</gene>
<evidence type="ECO:0000313" key="10">
    <source>
        <dbReference type="Proteomes" id="UP000244335"/>
    </source>
</evidence>
<evidence type="ECO:0000256" key="3">
    <source>
        <dbReference type="ARBA" id="ARBA00022723"/>
    </source>
</evidence>
<feature type="transmembrane region" description="Helical" evidence="7">
    <location>
        <begin position="32"/>
        <end position="57"/>
    </location>
</feature>
<keyword evidence="4" id="KW-0378">Hydrolase</keyword>
<dbReference type="SUPFAM" id="SSF51261">
    <property type="entry name" value="Duplicated hybrid motif"/>
    <property type="match status" value="1"/>
</dbReference>
<organism evidence="9 10">
    <name type="scientific">Rhizobium rhizogenes</name>
    <name type="common">Agrobacterium rhizogenes</name>
    <dbReference type="NCBI Taxonomy" id="359"/>
    <lineage>
        <taxon>Bacteria</taxon>
        <taxon>Pseudomonadati</taxon>
        <taxon>Pseudomonadota</taxon>
        <taxon>Alphaproteobacteria</taxon>
        <taxon>Hyphomicrobiales</taxon>
        <taxon>Rhizobiaceae</taxon>
        <taxon>Rhizobium/Agrobacterium group</taxon>
        <taxon>Rhizobium</taxon>
    </lineage>
</organism>
<comment type="cofactor">
    <cofactor evidence="1">
        <name>Zn(2+)</name>
        <dbReference type="ChEBI" id="CHEBI:29105"/>
    </cofactor>
</comment>
<dbReference type="CDD" id="cd12797">
    <property type="entry name" value="M23_peptidase"/>
    <property type="match status" value="1"/>
</dbReference>
<dbReference type="InterPro" id="IPR011055">
    <property type="entry name" value="Dup_hybrid_motif"/>
</dbReference>
<evidence type="ECO:0000256" key="4">
    <source>
        <dbReference type="ARBA" id="ARBA00022801"/>
    </source>
</evidence>
<dbReference type="Proteomes" id="UP000244335">
    <property type="component" value="Unassembled WGS sequence"/>
</dbReference>
<dbReference type="Gene3D" id="3.10.450.350">
    <property type="match status" value="1"/>
</dbReference>
<evidence type="ECO:0000256" key="5">
    <source>
        <dbReference type="ARBA" id="ARBA00022833"/>
    </source>
</evidence>
<evidence type="ECO:0000256" key="6">
    <source>
        <dbReference type="ARBA" id="ARBA00023049"/>
    </source>
</evidence>
<keyword evidence="5" id="KW-0862">Zinc</keyword>
<keyword evidence="7" id="KW-1133">Transmembrane helix</keyword>
<dbReference type="Gene3D" id="2.70.70.10">
    <property type="entry name" value="Glucose Permease (Domain IIA)"/>
    <property type="match status" value="1"/>
</dbReference>
<keyword evidence="6" id="KW-0482">Metalloprotease</keyword>
<evidence type="ECO:0000313" key="9">
    <source>
        <dbReference type="EMBL" id="PVE50930.1"/>
    </source>
</evidence>
<dbReference type="PANTHER" id="PTHR21666">
    <property type="entry name" value="PEPTIDASE-RELATED"/>
    <property type="match status" value="1"/>
</dbReference>
<keyword evidence="7" id="KW-0812">Transmembrane</keyword>
<dbReference type="InterPro" id="IPR050570">
    <property type="entry name" value="Cell_wall_metabolism_enzyme"/>
</dbReference>
<dbReference type="Pfam" id="PF01551">
    <property type="entry name" value="Peptidase_M23"/>
    <property type="match status" value="1"/>
</dbReference>
<name>A0AA92C027_RHIRH</name>
<keyword evidence="2" id="KW-0645">Protease</keyword>
<evidence type="ECO:0000256" key="7">
    <source>
        <dbReference type="SAM" id="Phobius"/>
    </source>
</evidence>
<evidence type="ECO:0000259" key="8">
    <source>
        <dbReference type="Pfam" id="PF01551"/>
    </source>
</evidence>
<comment type="caution">
    <text evidence="9">The sequence shown here is derived from an EMBL/GenBank/DDBJ whole genome shotgun (WGS) entry which is preliminary data.</text>
</comment>
<dbReference type="GO" id="GO:0004222">
    <property type="term" value="F:metalloendopeptidase activity"/>
    <property type="evidence" value="ECO:0007669"/>
    <property type="project" value="TreeGrafter"/>
</dbReference>
<dbReference type="PANTHER" id="PTHR21666:SF288">
    <property type="entry name" value="CELL DIVISION PROTEIN YTFB"/>
    <property type="match status" value="1"/>
</dbReference>
<dbReference type="RefSeq" id="WP_116494541.1">
    <property type="nucleotide sequence ID" value="NZ_QDFR01000009.1"/>
</dbReference>